<dbReference type="GO" id="GO:0005524">
    <property type="term" value="F:ATP binding"/>
    <property type="evidence" value="ECO:0007669"/>
    <property type="project" value="InterPro"/>
</dbReference>
<name>A0A7K1T7Y8_9ACTN</name>
<dbReference type="PANTHER" id="PTHR40396:SF1">
    <property type="entry name" value="ATPASE AAA-TYPE CORE DOMAIN-CONTAINING PROTEIN"/>
    <property type="match status" value="1"/>
</dbReference>
<accession>A0A7K1T7Y8</accession>
<keyword evidence="3" id="KW-1185">Reference proteome</keyword>
<sequence>MRCCAFMVFSTVPRASAYTIVRKMSVAPYAELNTGEPMKLEAVKIENYKALREVSVDDLTPLAAFVGANGAGKSSLFDALVFLHDCLSRGVAEAASMRGGFREIVSRGSRSPIAITIKFRGSKKEPVLTYRVELSCDDFGEAYVALEQLRLRKGSSGSPWIVLDIREGQGWALRGVPESYSSVSKEKESIELSSPRTLAVDSLGQLSDYPLESSLRALIDNWFVVAPTSIHHDADRPSSTAQFFSTRGMAKVARRLWAHNPKAFENIVRSMSRRINGVDNIAVQPLPNGEVHLLFGDNNLEASFPQESVSDGTLRLFSYLLLLAEVNPSSLLCIEEPEGLLHPDLLPVLMEELQRYADRGGQVLVSTHSPLVLDSLKPDQVYALVKYGGFSQVKRVSQMPITVSLYREGNKLGSLWEMGLIPEASCL</sequence>
<dbReference type="SUPFAM" id="SSF52540">
    <property type="entry name" value="P-loop containing nucleoside triphosphate hydrolases"/>
    <property type="match status" value="1"/>
</dbReference>
<dbReference type="InterPro" id="IPR003959">
    <property type="entry name" value="ATPase_AAA_core"/>
</dbReference>
<evidence type="ECO:0000313" key="3">
    <source>
        <dbReference type="Proteomes" id="UP000488839"/>
    </source>
</evidence>
<protein>
    <submittedName>
        <fullName evidence="2">AAA family ATPase</fullName>
    </submittedName>
</protein>
<evidence type="ECO:0000259" key="1">
    <source>
        <dbReference type="Pfam" id="PF13304"/>
    </source>
</evidence>
<reference evidence="2 3" key="1">
    <citation type="submission" date="2019-11" db="EMBL/GenBank/DDBJ databases">
        <title>Whole genome shotgun sequencing (WGS) data from Adlercreutzia equolifaciens ResAG-91, Eggerthella lenta MRI-F36, MRI-F37, MRI-F40, ResAG-49, ResAG-88, ResAG-121, ResAG-145, and Gordonibacter sp. ResAG-5, ResAG-26, ResAG-43, ResAG-50, ResAG-59.</title>
        <authorList>
            <person name="Stoll D.A."/>
            <person name="Danylec N."/>
            <person name="Franz C.M.A.P."/>
            <person name="Huch M."/>
        </authorList>
    </citation>
    <scope>NUCLEOTIDE SEQUENCE [LARGE SCALE GENOMIC DNA]</scope>
    <source>
        <strain evidence="2 3">ResAG-91</strain>
    </source>
</reference>
<feature type="domain" description="ATPase AAA-type core" evidence="1">
    <location>
        <begin position="62"/>
        <end position="374"/>
    </location>
</feature>
<evidence type="ECO:0000313" key="2">
    <source>
        <dbReference type="EMBL" id="MVN59734.1"/>
    </source>
</evidence>
<proteinExistence type="predicted"/>
<dbReference type="GO" id="GO:0016887">
    <property type="term" value="F:ATP hydrolysis activity"/>
    <property type="evidence" value="ECO:0007669"/>
    <property type="project" value="InterPro"/>
</dbReference>
<dbReference type="Pfam" id="PF13304">
    <property type="entry name" value="AAA_21"/>
    <property type="match status" value="1"/>
</dbReference>
<gene>
    <name evidence="2" type="ORF">GO707_10930</name>
</gene>
<dbReference type="Gene3D" id="3.40.50.300">
    <property type="entry name" value="P-loop containing nucleotide triphosphate hydrolases"/>
    <property type="match status" value="2"/>
</dbReference>
<dbReference type="AlphaFoldDB" id="A0A7K1T7Y8"/>
<comment type="caution">
    <text evidence="2">The sequence shown here is derived from an EMBL/GenBank/DDBJ whole genome shotgun (WGS) entry which is preliminary data.</text>
</comment>
<organism evidence="2 3">
    <name type="scientific">Adlercreutzia rubneri</name>
    <dbReference type="NCBI Taxonomy" id="2916441"/>
    <lineage>
        <taxon>Bacteria</taxon>
        <taxon>Bacillati</taxon>
        <taxon>Actinomycetota</taxon>
        <taxon>Coriobacteriia</taxon>
        <taxon>Eggerthellales</taxon>
        <taxon>Eggerthellaceae</taxon>
        <taxon>Adlercreutzia</taxon>
    </lineage>
</organism>
<dbReference type="PIRSF" id="PIRSF029347">
    <property type="entry name" value="RecF"/>
    <property type="match status" value="1"/>
</dbReference>
<dbReference type="Proteomes" id="UP000488839">
    <property type="component" value="Unassembled WGS sequence"/>
</dbReference>
<dbReference type="InterPro" id="IPR027417">
    <property type="entry name" value="P-loop_NTPase"/>
</dbReference>
<dbReference type="InterPro" id="IPR014555">
    <property type="entry name" value="RecF-like"/>
</dbReference>
<dbReference type="EMBL" id="WPOO01000026">
    <property type="protein sequence ID" value="MVN59734.1"/>
    <property type="molecule type" value="Genomic_DNA"/>
</dbReference>
<dbReference type="PANTHER" id="PTHR40396">
    <property type="entry name" value="ATPASE-LIKE PROTEIN"/>
    <property type="match status" value="1"/>
</dbReference>